<organism evidence="1 2">
    <name type="scientific">Fluviicola taffensis (strain DSM 16823 / NCIMB 13979 / RW262)</name>
    <dbReference type="NCBI Taxonomy" id="755732"/>
    <lineage>
        <taxon>Bacteria</taxon>
        <taxon>Pseudomonadati</taxon>
        <taxon>Bacteroidota</taxon>
        <taxon>Flavobacteriia</taxon>
        <taxon>Flavobacteriales</taxon>
        <taxon>Crocinitomicaceae</taxon>
        <taxon>Fluviicola</taxon>
    </lineage>
</organism>
<proteinExistence type="predicted"/>
<evidence type="ECO:0000313" key="2">
    <source>
        <dbReference type="Proteomes" id="UP000007463"/>
    </source>
</evidence>
<dbReference type="HOGENOM" id="CLU_282660_0_0_10"/>
<keyword evidence="2" id="KW-1185">Reference proteome</keyword>
<protein>
    <submittedName>
        <fullName evidence="1">Uncharacterized protein</fullName>
    </submittedName>
</protein>
<dbReference type="AlphaFoldDB" id="F2IGH1"/>
<sequence length="1104" mass="123478">MADLYFFTDTNSLNVQIEDYGPFLDGTNYPGEDLYRFVQPPIYQLDEPDFSTEFSAVVISKNTYTSISNDLTNGITGLNPDYDVHLVLRNRQNNLTPIVNEVSSGVWENTGEKLANSVYELWLRGFVEVDTGVNQTLTAMEWNSGIFLMSEKLSTNPIKNFIIVEQGTNFPNLKKDTELPCFKNTLSLQEKSDLEDVIDYVDGPPGSSFKANNDLHKRVFRTFADPNPGQEEQNYTFQMEPVSGTTPLEYEVFFRDSSGNSLTEMPNDQVKGFILEAATVFATYNILMDLLEPSKDNYIYQRMFKVLIKNGLKPDKIVDKTMEQAIKARLFNPFLFFGLWYGKDPDNRLDFAGNPITINGNYKPDDFYVFQPFNMSEVPVKSIFSINKMFTYLKNTSSSTSFKEEVFNLIRSGNFHPIQAEPPGVHLNPAALSGDDPILFDLPSTITTRALLFPSSGGSGTIINNILDQNVKDFIEPLVGKIVREVNEEFKFLINKKSKCFYRVFTKNLSYRDSFEPAARLLATGDGSSTKGLLNMSGSRTLRGANYLMSYPVSLGPYIFTYNLDKLGNVQGYYTETFPTITKETSVAVHFTIYGMDSGLTPDIFEVELNGPYVGGPTGNKLLMRFVGEQDFPDDKKKLFPENSLLGGGGAIPSYLYFPSSSTLQREERVNLEPFGTVLLLTSGTVAHPDIVDSDFAFVDSSGNIGGLYFSKWNNLIINKKPPYSITVRAFSGQRESSLGSKVPIHKDVLSFEEMQLAVNIAETIPSTVRQLKIPAQDVYPDDKFELKSTQKKDLIINEDKFPGAIDAYKQLAQLIYNSVDLDPNNGGIPASKMFFNLSGNYVGRPKQEVSTTFSLHNVCRDTRFTFDKPRPVTLGWTEIIPSATTVELPLDEALYHPNDINKDLTRLLEVPAWIPAPYSSQLRFSFGSATVVFTSNKEGSVIFRVESFVSPIWSRLDEKIQNDYRHGGGGTVEGLTQSQRLDLMNSFTLYDSGTGGSDAYIKLGTSNFIPSYNPVLSCLRSFGLMEAIRDNIAFMVNDATYGLGISDPLAGEAVRAEIQSAIDNVVISADPFLGFTQDITYDLYKKLKWYYSIADKALYGNTV</sequence>
<dbReference type="Proteomes" id="UP000007463">
    <property type="component" value="Chromosome"/>
</dbReference>
<dbReference type="STRING" id="755732.Fluta_0572"/>
<dbReference type="RefSeq" id="WP_013685350.1">
    <property type="nucleotide sequence ID" value="NC_015321.1"/>
</dbReference>
<name>F2IGH1_FLUTR</name>
<gene>
    <name evidence="1" type="ordered locus">Fluta_0572</name>
</gene>
<evidence type="ECO:0000313" key="1">
    <source>
        <dbReference type="EMBL" id="AEA42577.1"/>
    </source>
</evidence>
<accession>F2IGH1</accession>
<dbReference type="EMBL" id="CP002542">
    <property type="protein sequence ID" value="AEA42577.1"/>
    <property type="molecule type" value="Genomic_DNA"/>
</dbReference>
<dbReference type="KEGG" id="fte:Fluta_0572"/>
<reference evidence="1 2" key="1">
    <citation type="journal article" date="2011" name="Stand. Genomic Sci.">
        <title>Complete genome sequence of the gliding freshwater bacterium Fluviicola taffensis type strain (RW262).</title>
        <authorList>
            <person name="Woyke T."/>
            <person name="Chertkov O."/>
            <person name="Lapidus A."/>
            <person name="Nolan M."/>
            <person name="Lucas S."/>
            <person name="Del Rio T.G."/>
            <person name="Tice H."/>
            <person name="Cheng J.F."/>
            <person name="Tapia R."/>
            <person name="Han C."/>
            <person name="Goodwin L."/>
            <person name="Pitluck S."/>
            <person name="Liolios K."/>
            <person name="Pagani I."/>
            <person name="Ivanova N."/>
            <person name="Huntemann M."/>
            <person name="Mavromatis K."/>
            <person name="Mikhailova N."/>
            <person name="Pati A."/>
            <person name="Chen A."/>
            <person name="Palaniappan K."/>
            <person name="Land M."/>
            <person name="Hauser L."/>
            <person name="Brambilla E.M."/>
            <person name="Rohde M."/>
            <person name="Mwirichia R."/>
            <person name="Sikorski J."/>
            <person name="Tindall B.J."/>
            <person name="Goker M."/>
            <person name="Bristow J."/>
            <person name="Eisen J.A."/>
            <person name="Markowitz V."/>
            <person name="Hugenholtz P."/>
            <person name="Klenk H.P."/>
            <person name="Kyrpides N.C."/>
        </authorList>
    </citation>
    <scope>NUCLEOTIDE SEQUENCE [LARGE SCALE GENOMIC DNA]</scope>
    <source>
        <strain evidence="2">DSM 16823 / RW262 / RW262</strain>
    </source>
</reference>
<reference evidence="2" key="2">
    <citation type="submission" date="2011-02" db="EMBL/GenBank/DDBJ databases">
        <title>The complete genome of Fluviicola taffensis DSM 16823.</title>
        <authorList>
            <consortium name="US DOE Joint Genome Institute (JGI-PGF)"/>
            <person name="Lucas S."/>
            <person name="Copeland A."/>
            <person name="Lapidus A."/>
            <person name="Bruce D."/>
            <person name="Goodwin L."/>
            <person name="Pitluck S."/>
            <person name="Kyrpides N."/>
            <person name="Mavromatis K."/>
            <person name="Ivanova N."/>
            <person name="Mikhailova N."/>
            <person name="Pagani I."/>
            <person name="Chertkov O."/>
            <person name="Detter J.C."/>
            <person name="Han C."/>
            <person name="Tapia R."/>
            <person name="Land M."/>
            <person name="Hauser L."/>
            <person name="Markowitz V."/>
            <person name="Cheng J.-F."/>
            <person name="Hugenholtz P."/>
            <person name="Woyke T."/>
            <person name="Wu D."/>
            <person name="Tindall B."/>
            <person name="Pomrenke H.G."/>
            <person name="Brambilla E."/>
            <person name="Klenk H.-P."/>
            <person name="Eisen J.A."/>
        </authorList>
    </citation>
    <scope>NUCLEOTIDE SEQUENCE [LARGE SCALE GENOMIC DNA]</scope>
    <source>
        <strain evidence="2">DSM 16823 / RW262 / RW262</strain>
    </source>
</reference>